<accession>V7HVE9</accession>
<dbReference type="PATRIC" id="fig|1392007.3.peg.1961"/>
<comment type="caution">
    <text evidence="2">The sequence shown here is derived from an EMBL/GenBank/DDBJ whole genome shotgun (WGS) entry which is preliminary data.</text>
</comment>
<evidence type="ECO:0000256" key="1">
    <source>
        <dbReference type="SAM" id="Coils"/>
    </source>
</evidence>
<proteinExistence type="predicted"/>
<gene>
    <name evidence="2" type="ORF">LEQ_1713c</name>
</gene>
<name>V7HVE9_9LACO</name>
<dbReference type="NCBIfam" id="TIGR02681">
    <property type="entry name" value="phage_pRha"/>
    <property type="match status" value="1"/>
</dbReference>
<dbReference type="RefSeq" id="WP_023860481.1">
    <property type="nucleotide sequence ID" value="NZ_AWWH01000197.1"/>
</dbReference>
<evidence type="ECO:0000313" key="3">
    <source>
        <dbReference type="Proteomes" id="UP000018559"/>
    </source>
</evidence>
<protein>
    <submittedName>
        <fullName evidence="2">Phage antirepressor</fullName>
    </submittedName>
</protein>
<reference evidence="2 3" key="1">
    <citation type="journal article" date="2014" name="Genome Announc.">
        <title>The Genome of the Predominant Equine Lactobacillus Species, Lactobacillus equi, Is Reflective of Its Lifestyle Adaptations to an Herbivorous Host.</title>
        <authorList>
            <person name="O'Donnell M.M."/>
            <person name="Harris H.M."/>
            <person name="O'Toole P.W."/>
            <person name="Ross R.P."/>
        </authorList>
    </citation>
    <scope>NUCLEOTIDE SEQUENCE [LARGE SCALE GENOMIC DNA]</scope>
    <source>
        <strain evidence="2 3">DPC 6820</strain>
    </source>
</reference>
<sequence>MKVEFRRDENLTNDYLEEVFVNGQYVGDLFLYQEEGQLHTFFPEGGQPVERWEISEKEMKAEVEELLAQFFGDDETEVEAEVEEKRSMAMNLQYFAEKSLSSSMVLDSREVAEMIGKRHSDLIRDIDRYINVVDQNAKLRSDNFFVESSYQSGTGKNYKCYLLTKQGCEMVANKLTGEKGINFTAEYVSRFNEMEQQSKLGTPNMDGLSESTKALLLATQSIAQIEQSMAKTNKRIDKLEEDQEGIRKIATFDADDDWRKKTNRMINSIIVNHYNKDFNAAKDLRAKIYADVEKRAHVKLSIRLTNKQSRMALQGASKTKVDAVNKLDVIADDPKLIEVYVAVVRKYAMYYGG</sequence>
<dbReference type="EMBL" id="AWWH01000197">
    <property type="protein sequence ID" value="ETA73245.1"/>
    <property type="molecule type" value="Genomic_DNA"/>
</dbReference>
<dbReference type="AlphaFoldDB" id="V7HVE9"/>
<feature type="coiled-coil region" evidence="1">
    <location>
        <begin position="222"/>
        <end position="249"/>
    </location>
</feature>
<dbReference type="Proteomes" id="UP000018559">
    <property type="component" value="Unassembled WGS sequence"/>
</dbReference>
<evidence type="ECO:0000313" key="2">
    <source>
        <dbReference type="EMBL" id="ETA73245.1"/>
    </source>
</evidence>
<dbReference type="Pfam" id="PF09669">
    <property type="entry name" value="Phage_pRha"/>
    <property type="match status" value="1"/>
</dbReference>
<dbReference type="InterPro" id="IPR014054">
    <property type="entry name" value="Phage_regulatory_Rha"/>
</dbReference>
<keyword evidence="1" id="KW-0175">Coiled coil</keyword>
<organism evidence="2 3">
    <name type="scientific">Ligilactobacillus equi DPC 6820</name>
    <dbReference type="NCBI Taxonomy" id="1392007"/>
    <lineage>
        <taxon>Bacteria</taxon>
        <taxon>Bacillati</taxon>
        <taxon>Bacillota</taxon>
        <taxon>Bacilli</taxon>
        <taxon>Lactobacillales</taxon>
        <taxon>Lactobacillaceae</taxon>
        <taxon>Ligilactobacillus</taxon>
    </lineage>
</organism>
<keyword evidence="3" id="KW-1185">Reference proteome</keyword>